<protein>
    <submittedName>
        <fullName evidence="2">Acyl-CoA N-acyltransferase</fullName>
    </submittedName>
</protein>
<name>A0AAD4MBY5_9AGAM</name>
<sequence>MSFTIRPVVSADTLALSRICLLTGDAGQSAEPLHRHPELPGLAWALPYVLLPSEIAHTWGFVLVDDAVPDEDHTTKAIKGYIVGASDTRAYESATNLEWWPDLRVRFPLKSDGEKRTKADQKYIDLLHRGPDPALEACLAVSTAHMHINLLPEVQRRGWGRKLIGYAVNHLRGQGIGAVWLGIDKRNTAAMNFYEKLGFKGINGAPNNLMALELNTWNEPRIE</sequence>
<evidence type="ECO:0000313" key="2">
    <source>
        <dbReference type="EMBL" id="KAI0307310.1"/>
    </source>
</evidence>
<dbReference type="AlphaFoldDB" id="A0AAD4MBY5"/>
<dbReference type="GO" id="GO:0016747">
    <property type="term" value="F:acyltransferase activity, transferring groups other than amino-acyl groups"/>
    <property type="evidence" value="ECO:0007669"/>
    <property type="project" value="InterPro"/>
</dbReference>
<dbReference type="PANTHER" id="PTHR13170">
    <property type="entry name" value="O-GLCNACASE"/>
    <property type="match status" value="1"/>
</dbReference>
<dbReference type="EMBL" id="WTXG01000002">
    <property type="protein sequence ID" value="KAI0307310.1"/>
    <property type="molecule type" value="Genomic_DNA"/>
</dbReference>
<organism evidence="2 3">
    <name type="scientific">Multifurca ochricompacta</name>
    <dbReference type="NCBI Taxonomy" id="376703"/>
    <lineage>
        <taxon>Eukaryota</taxon>
        <taxon>Fungi</taxon>
        <taxon>Dikarya</taxon>
        <taxon>Basidiomycota</taxon>
        <taxon>Agaricomycotina</taxon>
        <taxon>Agaricomycetes</taxon>
        <taxon>Russulales</taxon>
        <taxon>Russulaceae</taxon>
        <taxon>Multifurca</taxon>
    </lineage>
</organism>
<keyword evidence="3" id="KW-1185">Reference proteome</keyword>
<gene>
    <name evidence="2" type="ORF">B0F90DRAFT_1814083</name>
</gene>
<dbReference type="Gene3D" id="3.40.630.30">
    <property type="match status" value="1"/>
</dbReference>
<dbReference type="Pfam" id="PF00583">
    <property type="entry name" value="Acetyltransf_1"/>
    <property type="match status" value="1"/>
</dbReference>
<evidence type="ECO:0000259" key="1">
    <source>
        <dbReference type="PROSITE" id="PS51186"/>
    </source>
</evidence>
<feature type="domain" description="N-acetyltransferase" evidence="1">
    <location>
        <begin position="86"/>
        <end position="215"/>
    </location>
</feature>
<dbReference type="PROSITE" id="PS51186">
    <property type="entry name" value="GNAT"/>
    <property type="match status" value="1"/>
</dbReference>
<dbReference type="InterPro" id="IPR016181">
    <property type="entry name" value="Acyl_CoA_acyltransferase"/>
</dbReference>
<dbReference type="InterPro" id="IPR051822">
    <property type="entry name" value="Glycosyl_Hydrolase_84"/>
</dbReference>
<dbReference type="SUPFAM" id="SSF55729">
    <property type="entry name" value="Acyl-CoA N-acyltransferases (Nat)"/>
    <property type="match status" value="1"/>
</dbReference>
<dbReference type="CDD" id="cd04301">
    <property type="entry name" value="NAT_SF"/>
    <property type="match status" value="1"/>
</dbReference>
<comment type="caution">
    <text evidence="2">The sequence shown here is derived from an EMBL/GenBank/DDBJ whole genome shotgun (WGS) entry which is preliminary data.</text>
</comment>
<dbReference type="InterPro" id="IPR000182">
    <property type="entry name" value="GNAT_dom"/>
</dbReference>
<dbReference type="PANTHER" id="PTHR13170:SF16">
    <property type="entry name" value="PROTEIN O-GLCNACASE"/>
    <property type="match status" value="1"/>
</dbReference>
<evidence type="ECO:0000313" key="3">
    <source>
        <dbReference type="Proteomes" id="UP001203297"/>
    </source>
</evidence>
<proteinExistence type="predicted"/>
<reference evidence="2" key="1">
    <citation type="journal article" date="2022" name="New Phytol.">
        <title>Evolutionary transition to the ectomycorrhizal habit in the genomes of a hyperdiverse lineage of mushroom-forming fungi.</title>
        <authorList>
            <person name="Looney B."/>
            <person name="Miyauchi S."/>
            <person name="Morin E."/>
            <person name="Drula E."/>
            <person name="Courty P.E."/>
            <person name="Kohler A."/>
            <person name="Kuo A."/>
            <person name="LaButti K."/>
            <person name="Pangilinan J."/>
            <person name="Lipzen A."/>
            <person name="Riley R."/>
            <person name="Andreopoulos W."/>
            <person name="He G."/>
            <person name="Johnson J."/>
            <person name="Nolan M."/>
            <person name="Tritt A."/>
            <person name="Barry K.W."/>
            <person name="Grigoriev I.V."/>
            <person name="Nagy L.G."/>
            <person name="Hibbett D."/>
            <person name="Henrissat B."/>
            <person name="Matheny P.B."/>
            <person name="Labbe J."/>
            <person name="Martin F.M."/>
        </authorList>
    </citation>
    <scope>NUCLEOTIDE SEQUENCE</scope>
    <source>
        <strain evidence="2">BPL690</strain>
    </source>
</reference>
<dbReference type="Proteomes" id="UP001203297">
    <property type="component" value="Unassembled WGS sequence"/>
</dbReference>
<accession>A0AAD4MBY5</accession>